<dbReference type="OrthoDB" id="9805171at2"/>
<dbReference type="CDD" id="cd02440">
    <property type="entry name" value="AdoMet_MTases"/>
    <property type="match status" value="1"/>
</dbReference>
<gene>
    <name evidence="2" type="ORF">SAMN05660874_04276</name>
</gene>
<organism evidence="2 3">
    <name type="scientific">Saccharopolyspora flava</name>
    <dbReference type="NCBI Taxonomy" id="95161"/>
    <lineage>
        <taxon>Bacteria</taxon>
        <taxon>Bacillati</taxon>
        <taxon>Actinomycetota</taxon>
        <taxon>Actinomycetes</taxon>
        <taxon>Pseudonocardiales</taxon>
        <taxon>Pseudonocardiaceae</taxon>
        <taxon>Saccharopolyspora</taxon>
    </lineage>
</organism>
<evidence type="ECO:0000313" key="3">
    <source>
        <dbReference type="Proteomes" id="UP000198852"/>
    </source>
</evidence>
<feature type="domain" description="Methyltransferase type 11" evidence="1">
    <location>
        <begin position="59"/>
        <end position="149"/>
    </location>
</feature>
<dbReference type="SUPFAM" id="SSF53335">
    <property type="entry name" value="S-adenosyl-L-methionine-dependent methyltransferases"/>
    <property type="match status" value="1"/>
</dbReference>
<name>A0A1I6TUT3_9PSEU</name>
<keyword evidence="2" id="KW-0489">Methyltransferase</keyword>
<dbReference type="InterPro" id="IPR013216">
    <property type="entry name" value="Methyltransf_11"/>
</dbReference>
<proteinExistence type="predicted"/>
<keyword evidence="3" id="KW-1185">Reference proteome</keyword>
<accession>A0A1I6TUT3</accession>
<dbReference type="Proteomes" id="UP000198852">
    <property type="component" value="Unassembled WGS sequence"/>
</dbReference>
<dbReference type="RefSeq" id="WP_093420901.1">
    <property type="nucleotide sequence ID" value="NZ_FOZX01000008.1"/>
</dbReference>
<dbReference type="EMBL" id="FOZX01000008">
    <property type="protein sequence ID" value="SFS92992.1"/>
    <property type="molecule type" value="Genomic_DNA"/>
</dbReference>
<dbReference type="PANTHER" id="PTHR43591">
    <property type="entry name" value="METHYLTRANSFERASE"/>
    <property type="match status" value="1"/>
</dbReference>
<dbReference type="STRING" id="95161.SAMN05660874_04276"/>
<keyword evidence="2" id="KW-0808">Transferase</keyword>
<evidence type="ECO:0000259" key="1">
    <source>
        <dbReference type="Pfam" id="PF08241"/>
    </source>
</evidence>
<dbReference type="GO" id="GO:0032259">
    <property type="term" value="P:methylation"/>
    <property type="evidence" value="ECO:0007669"/>
    <property type="project" value="UniProtKB-KW"/>
</dbReference>
<dbReference type="GO" id="GO:0008757">
    <property type="term" value="F:S-adenosylmethionine-dependent methyltransferase activity"/>
    <property type="evidence" value="ECO:0007669"/>
    <property type="project" value="InterPro"/>
</dbReference>
<dbReference type="Pfam" id="PF08241">
    <property type="entry name" value="Methyltransf_11"/>
    <property type="match status" value="1"/>
</dbReference>
<sequence length="234" mass="26255">MAHVDFETFDARGYRTVDVRTGYGEWVAHYENTVEDVMDLALLERLAEPSWPEIGRAADLGCGTGRTGQWLRDRGVRHVDGVDVTPEMLDLARRRGAHEQLLEADASATGLPGESYDLVICSLIDEHLPDLRPLYAEAHRLATPGAAFVLVTYHPHFIMTSGMPTHYTNADGEPVAIATHVHLISDHVAAGVGAGWRLAELHENVIDDDWLRIKPKWERFRNHPFSAAYTWRKN</sequence>
<dbReference type="InterPro" id="IPR029063">
    <property type="entry name" value="SAM-dependent_MTases_sf"/>
</dbReference>
<evidence type="ECO:0000313" key="2">
    <source>
        <dbReference type="EMBL" id="SFS92992.1"/>
    </source>
</evidence>
<reference evidence="3" key="1">
    <citation type="submission" date="2016-10" db="EMBL/GenBank/DDBJ databases">
        <authorList>
            <person name="Varghese N."/>
            <person name="Submissions S."/>
        </authorList>
    </citation>
    <scope>NUCLEOTIDE SEQUENCE [LARGE SCALE GENOMIC DNA]</scope>
    <source>
        <strain evidence="3">DSM 44771</strain>
    </source>
</reference>
<protein>
    <submittedName>
        <fullName evidence="2">Methyltransferase domain-containing protein</fullName>
    </submittedName>
</protein>
<dbReference type="AlphaFoldDB" id="A0A1I6TUT3"/>
<dbReference type="Gene3D" id="3.40.50.150">
    <property type="entry name" value="Vaccinia Virus protein VP39"/>
    <property type="match status" value="1"/>
</dbReference>